<feature type="domain" description="Cardiolipin synthase N-terminal" evidence="7">
    <location>
        <begin position="26"/>
        <end position="69"/>
    </location>
</feature>
<comment type="caution">
    <text evidence="8">The sequence shown here is derived from an EMBL/GenBank/DDBJ whole genome shotgun (WGS) entry which is preliminary data.</text>
</comment>
<feature type="transmembrane region" description="Helical" evidence="6">
    <location>
        <begin position="46"/>
        <end position="67"/>
    </location>
</feature>
<keyword evidence="4 6" id="KW-1133">Transmembrane helix</keyword>
<evidence type="ECO:0000313" key="8">
    <source>
        <dbReference type="EMBL" id="KTS13974.1"/>
    </source>
</evidence>
<evidence type="ECO:0000256" key="2">
    <source>
        <dbReference type="ARBA" id="ARBA00022475"/>
    </source>
</evidence>
<keyword evidence="2" id="KW-1003">Cell membrane</keyword>
<reference evidence="8 9" key="1">
    <citation type="journal article" date="2016" name="Front. Microbiol.">
        <title>Genomic Resource of Rice Seed Associated Bacteria.</title>
        <authorList>
            <person name="Midha S."/>
            <person name="Bansal K."/>
            <person name="Sharma S."/>
            <person name="Kumar N."/>
            <person name="Patil P.P."/>
            <person name="Chaudhry V."/>
            <person name="Patil P.B."/>
        </authorList>
    </citation>
    <scope>NUCLEOTIDE SEQUENCE [LARGE SCALE GENOMIC DNA]</scope>
    <source>
        <strain evidence="8 9">RSA3</strain>
    </source>
</reference>
<feature type="transmembrane region" description="Helical" evidence="6">
    <location>
        <begin position="14"/>
        <end position="34"/>
    </location>
</feature>
<evidence type="ECO:0000256" key="5">
    <source>
        <dbReference type="ARBA" id="ARBA00023136"/>
    </source>
</evidence>
<sequence>MDATNPLMPAAYDLVWSGLAVVVLGLAVWAIVSLCRSAGRLSSTSVLVWAIVILAVPVLGPVSWLAAGRRAGLSRT</sequence>
<name>A0A147FBJ8_MICTE</name>
<dbReference type="Pfam" id="PF13396">
    <property type="entry name" value="PLDc_N"/>
    <property type="match status" value="1"/>
</dbReference>
<dbReference type="GO" id="GO:0005886">
    <property type="term" value="C:plasma membrane"/>
    <property type="evidence" value="ECO:0007669"/>
    <property type="project" value="UniProtKB-SubCell"/>
</dbReference>
<protein>
    <recommendedName>
        <fullName evidence="7">Cardiolipin synthase N-terminal domain-containing protein</fullName>
    </recommendedName>
</protein>
<accession>A0A147FBJ8</accession>
<keyword evidence="3 6" id="KW-0812">Transmembrane</keyword>
<evidence type="ECO:0000256" key="3">
    <source>
        <dbReference type="ARBA" id="ARBA00022692"/>
    </source>
</evidence>
<evidence type="ECO:0000313" key="9">
    <source>
        <dbReference type="Proteomes" id="UP000072189"/>
    </source>
</evidence>
<dbReference type="AlphaFoldDB" id="A0A147FBJ8"/>
<dbReference type="Proteomes" id="UP000072189">
    <property type="component" value="Unassembled WGS sequence"/>
</dbReference>
<evidence type="ECO:0000256" key="1">
    <source>
        <dbReference type="ARBA" id="ARBA00004651"/>
    </source>
</evidence>
<evidence type="ECO:0000256" key="6">
    <source>
        <dbReference type="SAM" id="Phobius"/>
    </source>
</evidence>
<evidence type="ECO:0000259" key="7">
    <source>
        <dbReference type="Pfam" id="PF13396"/>
    </source>
</evidence>
<dbReference type="RefSeq" id="WP_058613077.1">
    <property type="nucleotide sequence ID" value="NZ_LDRV01000010.1"/>
</dbReference>
<dbReference type="PATRIC" id="fig|2033.7.peg.113"/>
<gene>
    <name evidence="8" type="ORF">RSA3_01865</name>
</gene>
<proteinExistence type="predicted"/>
<dbReference type="EMBL" id="LDRV01000010">
    <property type="protein sequence ID" value="KTS13974.1"/>
    <property type="molecule type" value="Genomic_DNA"/>
</dbReference>
<dbReference type="InterPro" id="IPR027379">
    <property type="entry name" value="CLS_N"/>
</dbReference>
<comment type="subcellular location">
    <subcellularLocation>
        <location evidence="1">Cell membrane</location>
        <topology evidence="1">Multi-pass membrane protein</topology>
    </subcellularLocation>
</comment>
<organism evidence="8 9">
    <name type="scientific">Microbacterium testaceum</name>
    <name type="common">Aureobacterium testaceum</name>
    <name type="synonym">Brevibacterium testaceum</name>
    <dbReference type="NCBI Taxonomy" id="2033"/>
    <lineage>
        <taxon>Bacteria</taxon>
        <taxon>Bacillati</taxon>
        <taxon>Actinomycetota</taxon>
        <taxon>Actinomycetes</taxon>
        <taxon>Micrococcales</taxon>
        <taxon>Microbacteriaceae</taxon>
        <taxon>Microbacterium</taxon>
    </lineage>
</organism>
<evidence type="ECO:0000256" key="4">
    <source>
        <dbReference type="ARBA" id="ARBA00022989"/>
    </source>
</evidence>
<keyword evidence="5 6" id="KW-0472">Membrane</keyword>